<dbReference type="InterPro" id="IPR036612">
    <property type="entry name" value="KH_dom_type_1_sf"/>
</dbReference>
<dbReference type="Proteomes" id="UP001159405">
    <property type="component" value="Unassembled WGS sequence"/>
</dbReference>
<evidence type="ECO:0000256" key="1">
    <source>
        <dbReference type="PROSITE-ProRule" id="PRU00117"/>
    </source>
</evidence>
<keyword evidence="1" id="KW-0694">RNA-binding</keyword>
<keyword evidence="5" id="KW-1185">Reference proteome</keyword>
<protein>
    <recommendedName>
        <fullName evidence="3">K Homology domain-containing protein</fullName>
    </recommendedName>
</protein>
<dbReference type="InterPro" id="IPR004087">
    <property type="entry name" value="KH_dom"/>
</dbReference>
<dbReference type="Pfam" id="PF00013">
    <property type="entry name" value="KH_1"/>
    <property type="match status" value="1"/>
</dbReference>
<evidence type="ECO:0000256" key="2">
    <source>
        <dbReference type="SAM" id="MobiDB-lite"/>
    </source>
</evidence>
<feature type="region of interest" description="Disordered" evidence="2">
    <location>
        <begin position="1"/>
        <end position="29"/>
    </location>
</feature>
<dbReference type="EMBL" id="CALNXK010000029">
    <property type="protein sequence ID" value="CAH3116384.1"/>
    <property type="molecule type" value="Genomic_DNA"/>
</dbReference>
<name>A0ABN8NPY5_9CNID</name>
<organism evidence="4 5">
    <name type="scientific">Porites lobata</name>
    <dbReference type="NCBI Taxonomy" id="104759"/>
    <lineage>
        <taxon>Eukaryota</taxon>
        <taxon>Metazoa</taxon>
        <taxon>Cnidaria</taxon>
        <taxon>Anthozoa</taxon>
        <taxon>Hexacorallia</taxon>
        <taxon>Scleractinia</taxon>
        <taxon>Fungiina</taxon>
        <taxon>Poritidae</taxon>
        <taxon>Porites</taxon>
    </lineage>
</organism>
<feature type="compositionally biased region" description="Basic and acidic residues" evidence="2">
    <location>
        <begin position="1"/>
        <end position="22"/>
    </location>
</feature>
<dbReference type="InterPro" id="IPR004088">
    <property type="entry name" value="KH_dom_type_1"/>
</dbReference>
<sequence>MASEDYERRRKRLSYDSLREESKEEEEGGSKFVDVPLSLKGHVIGKGGQKLHEIMETTGTTIFSQSKEEAGFTIFGDEEQIANAERLIKEIVVMCLKTHSYSAGNSSDRTLKSLH</sequence>
<gene>
    <name evidence="4" type="ORF">PLOB_00024369</name>
</gene>
<dbReference type="SUPFAM" id="SSF54791">
    <property type="entry name" value="Eukaryotic type KH-domain (KH-domain type I)"/>
    <property type="match status" value="1"/>
</dbReference>
<dbReference type="SMART" id="SM00322">
    <property type="entry name" value="KH"/>
    <property type="match status" value="1"/>
</dbReference>
<evidence type="ECO:0000313" key="4">
    <source>
        <dbReference type="EMBL" id="CAH3116384.1"/>
    </source>
</evidence>
<dbReference type="Gene3D" id="3.30.1370.10">
    <property type="entry name" value="K Homology domain, type 1"/>
    <property type="match status" value="1"/>
</dbReference>
<comment type="caution">
    <text evidence="4">The sequence shown here is derived from an EMBL/GenBank/DDBJ whole genome shotgun (WGS) entry which is preliminary data.</text>
</comment>
<accession>A0ABN8NPY5</accession>
<dbReference type="CDD" id="cd00105">
    <property type="entry name" value="KH-I"/>
    <property type="match status" value="1"/>
</dbReference>
<dbReference type="PROSITE" id="PS50084">
    <property type="entry name" value="KH_TYPE_1"/>
    <property type="match status" value="1"/>
</dbReference>
<evidence type="ECO:0000313" key="5">
    <source>
        <dbReference type="Proteomes" id="UP001159405"/>
    </source>
</evidence>
<reference evidence="4 5" key="1">
    <citation type="submission" date="2022-05" db="EMBL/GenBank/DDBJ databases">
        <authorList>
            <consortium name="Genoscope - CEA"/>
            <person name="William W."/>
        </authorList>
    </citation>
    <scope>NUCLEOTIDE SEQUENCE [LARGE SCALE GENOMIC DNA]</scope>
</reference>
<evidence type="ECO:0000259" key="3">
    <source>
        <dbReference type="SMART" id="SM00322"/>
    </source>
</evidence>
<proteinExistence type="predicted"/>
<feature type="domain" description="K Homology" evidence="3">
    <location>
        <begin position="27"/>
        <end position="93"/>
    </location>
</feature>